<evidence type="ECO:0000313" key="1">
    <source>
        <dbReference type="EMBL" id="MBC6490705.1"/>
    </source>
</evidence>
<reference evidence="1 2" key="1">
    <citation type="submission" date="2016-07" db="EMBL/GenBank/DDBJ databases">
        <title>Genome analysis of Flavihumibacter stibioxidans YS-17.</title>
        <authorList>
            <person name="Shi K."/>
            <person name="Han Y."/>
            <person name="Wang G."/>
        </authorList>
    </citation>
    <scope>NUCLEOTIDE SEQUENCE [LARGE SCALE GENOMIC DNA]</scope>
    <source>
        <strain evidence="1 2">YS-17</strain>
    </source>
</reference>
<organism evidence="1 2">
    <name type="scientific">Flavihumibacter stibioxidans</name>
    <dbReference type="NCBI Taxonomy" id="1834163"/>
    <lineage>
        <taxon>Bacteria</taxon>
        <taxon>Pseudomonadati</taxon>
        <taxon>Bacteroidota</taxon>
        <taxon>Chitinophagia</taxon>
        <taxon>Chitinophagales</taxon>
        <taxon>Chitinophagaceae</taxon>
        <taxon>Flavihumibacter</taxon>
    </lineage>
</organism>
<accession>A0ABR7M7J2</accession>
<gene>
    <name evidence="1" type="ORF">BC349_19735</name>
</gene>
<dbReference type="EMBL" id="MBUA01000009">
    <property type="protein sequence ID" value="MBC6490705.1"/>
    <property type="molecule type" value="Genomic_DNA"/>
</dbReference>
<protein>
    <submittedName>
        <fullName evidence="1">Uncharacterized protein</fullName>
    </submittedName>
</protein>
<proteinExistence type="predicted"/>
<dbReference type="RefSeq" id="WP_187256067.1">
    <property type="nucleotide sequence ID" value="NZ_JBHULF010000018.1"/>
</dbReference>
<comment type="caution">
    <text evidence="1">The sequence shown here is derived from an EMBL/GenBank/DDBJ whole genome shotgun (WGS) entry which is preliminary data.</text>
</comment>
<name>A0ABR7M7J2_9BACT</name>
<dbReference type="InterPro" id="IPR015943">
    <property type="entry name" value="WD40/YVTN_repeat-like_dom_sf"/>
</dbReference>
<evidence type="ECO:0000313" key="2">
    <source>
        <dbReference type="Proteomes" id="UP000765802"/>
    </source>
</evidence>
<keyword evidence="2" id="KW-1185">Reference proteome</keyword>
<dbReference type="Gene3D" id="2.130.10.10">
    <property type="entry name" value="YVTN repeat-like/Quinoprotein amine dehydrogenase"/>
    <property type="match status" value="1"/>
</dbReference>
<dbReference type="SUPFAM" id="SSF101898">
    <property type="entry name" value="NHL repeat"/>
    <property type="match status" value="1"/>
</dbReference>
<dbReference type="Proteomes" id="UP000765802">
    <property type="component" value="Unassembled WGS sequence"/>
</dbReference>
<sequence length="234" mass="27129">MKLTKITDIGGTANFDVGQREILICSWNNGANPDFYAFDNSKMVRQVDEEYFAKAIAGETYKKIEHVLPGKVHHYRITKRKNGDIYFCTYQEGTIYGFDSLGNLILNWNIEVGEGHPIYDIKYQEPDYLWLAFPTGQTVAQVSLTDKQEVFKIGEYSWDDNCEPLSYPESIFIKDNNLFIPNMGNNKLFKVDTQTKKMDLIMTFQERIWQYEETPIGTFIVTDTGIYELENDTN</sequence>